<keyword evidence="3" id="KW-1185">Reference proteome</keyword>
<dbReference type="Proteomes" id="UP000243876">
    <property type="component" value="Unassembled WGS sequence"/>
</dbReference>
<name>A0A0D6EQZ9_SPOSA</name>
<evidence type="ECO:0000256" key="1">
    <source>
        <dbReference type="SAM" id="MobiDB-lite"/>
    </source>
</evidence>
<dbReference type="AlphaFoldDB" id="A0A0D6EQZ9"/>
<feature type="compositionally biased region" description="Basic and acidic residues" evidence="1">
    <location>
        <begin position="130"/>
        <end position="143"/>
    </location>
</feature>
<gene>
    <name evidence="2" type="primary">SPOSA6832_03781</name>
</gene>
<protein>
    <submittedName>
        <fullName evidence="2">SPOSA6832_03781-mRNA-1:cds</fullName>
    </submittedName>
</protein>
<feature type="region of interest" description="Disordered" evidence="1">
    <location>
        <begin position="120"/>
        <end position="143"/>
    </location>
</feature>
<evidence type="ECO:0000313" key="2">
    <source>
        <dbReference type="EMBL" id="CEQ42010.1"/>
    </source>
</evidence>
<dbReference type="EMBL" id="CENE01000019">
    <property type="protein sequence ID" value="CEQ42010.1"/>
    <property type="molecule type" value="Genomic_DNA"/>
</dbReference>
<dbReference type="InterPro" id="IPR006740">
    <property type="entry name" value="DUF604"/>
</dbReference>
<dbReference type="PANTHER" id="PTHR10811">
    <property type="entry name" value="FRINGE-RELATED"/>
    <property type="match status" value="1"/>
</dbReference>
<dbReference type="Pfam" id="PF04646">
    <property type="entry name" value="DUF604"/>
    <property type="match status" value="1"/>
</dbReference>
<proteinExistence type="predicted"/>
<reference evidence="3" key="1">
    <citation type="submission" date="2015-02" db="EMBL/GenBank/DDBJ databases">
        <authorList>
            <person name="Gon?alves P."/>
        </authorList>
    </citation>
    <scope>NUCLEOTIDE SEQUENCE [LARGE SCALE GENOMIC DNA]</scope>
</reference>
<evidence type="ECO:0000313" key="3">
    <source>
        <dbReference type="Proteomes" id="UP000243876"/>
    </source>
</evidence>
<organism evidence="2 3">
    <name type="scientific">Sporidiobolus salmonicolor</name>
    <name type="common">Yeast-like fungus</name>
    <name type="synonym">Sporobolomyces salmonicolor</name>
    <dbReference type="NCBI Taxonomy" id="5005"/>
    <lineage>
        <taxon>Eukaryota</taxon>
        <taxon>Fungi</taxon>
        <taxon>Dikarya</taxon>
        <taxon>Basidiomycota</taxon>
        <taxon>Pucciniomycotina</taxon>
        <taxon>Microbotryomycetes</taxon>
        <taxon>Sporidiobolales</taxon>
        <taxon>Sporidiobolaceae</taxon>
        <taxon>Sporobolomyces</taxon>
    </lineage>
</organism>
<dbReference type="OrthoDB" id="2187549at2759"/>
<feature type="non-terminal residue" evidence="2">
    <location>
        <position position="1"/>
    </location>
</feature>
<sequence>MVPLPLRFHLRHLVLILCLLSLSLFFFAGRGSFPLSLSSPSSAAQKARERAKLLEFCPYSTSFKHVPTVILQGDQASDSTANRTWELTSGSPSSAKPVPFLPYAYPPRDLRLAQQMPDVQRAPTKPGQGRLHEGVPGDEKGKQLCKVHEVPSSPRPRVPEGWKPSSVMFGMSTVPDRVLWNLPVWSHWVPAHSSPLDPTNPVQTSALPMVLVLTPPPNPTESARTREAVEEAQGMGMYVEMRPREAERFETRYFALAEEMWKEAQRRQRDGGIKTDWFIFGDDDTFFPDFDSLARLLSSYDPEEDRLIGSHCLAKFGASFGGDAMISHCAALVMDKDIKEALTLDETVHSGLHQLDIRGDGTGFFQSGFLITSLHHWGSWFTLFPPWHESGAGDLRKGISLVGKAAQAVGGDNWGRRYVFEGGKVFVSLGYSITVAKEPVSESDLAMSEHTWWDFETFHPTRPGQEEGLDKRTYYMTGVRTLSTDGIFRLEHKNREGERVDLVWDGRQRKHASWW</sequence>
<dbReference type="Gene3D" id="3.90.550.50">
    <property type="match status" value="1"/>
</dbReference>
<accession>A0A0D6EQZ9</accession>